<protein>
    <submittedName>
        <fullName evidence="1">Uncharacterized protein</fullName>
    </submittedName>
</protein>
<dbReference type="EMBL" id="CP001087">
    <property type="protein sequence ID" value="ACN15513.1"/>
    <property type="molecule type" value="Genomic_DNA"/>
</dbReference>
<organism evidence="1 2">
    <name type="scientific">Desulforapulum autotrophicum (strain ATCC 43914 / DSM 3382 / VKM B-1955 / HRM2)</name>
    <name type="common">Desulfobacterium autotrophicum</name>
    <dbReference type="NCBI Taxonomy" id="177437"/>
    <lineage>
        <taxon>Bacteria</taxon>
        <taxon>Pseudomonadati</taxon>
        <taxon>Thermodesulfobacteriota</taxon>
        <taxon>Desulfobacteria</taxon>
        <taxon>Desulfobacterales</taxon>
        <taxon>Desulfobacteraceae</taxon>
        <taxon>Desulforapulum</taxon>
    </lineage>
</organism>
<accession>C0QFU5</accession>
<gene>
    <name evidence="1" type="ordered locus">HRM2_24190</name>
</gene>
<dbReference type="KEGG" id="dat:HRM2_24190"/>
<reference evidence="1 2" key="1">
    <citation type="journal article" date="2009" name="Environ. Microbiol.">
        <title>Genome sequence of Desulfobacterium autotrophicum HRM2, a marine sulfate reducer oxidizing organic carbon completely to carbon dioxide.</title>
        <authorList>
            <person name="Strittmatter A.W."/>
            <person name="Liesegang H."/>
            <person name="Rabus R."/>
            <person name="Decker I."/>
            <person name="Amann J."/>
            <person name="Andres S."/>
            <person name="Henne A."/>
            <person name="Fricke W.F."/>
            <person name="Martinez-Arias R."/>
            <person name="Bartels D."/>
            <person name="Goesmann A."/>
            <person name="Krause L."/>
            <person name="Puehler A."/>
            <person name="Klenk H.P."/>
            <person name="Richter M."/>
            <person name="Schuler M."/>
            <person name="Gloeckner F.O."/>
            <person name="Meyerdierks A."/>
            <person name="Gottschalk G."/>
            <person name="Amann R."/>
        </authorList>
    </citation>
    <scope>NUCLEOTIDE SEQUENCE [LARGE SCALE GENOMIC DNA]</scope>
    <source>
        <strain evidence="2">ATCC 43914 / DSM 3382 / HRM2</strain>
    </source>
</reference>
<keyword evidence="2" id="KW-1185">Reference proteome</keyword>
<sequence length="96" mass="11203">MTNKKVQFQIQGLLKLEKVGDYLNLVDKKVKLVFKEKDPVQNTRFFFNADVADLSETGTHLVLRNVHIKRYLFFSTHIKKCIVPINNISTIQILEK</sequence>
<dbReference type="AlphaFoldDB" id="C0QFU5"/>
<dbReference type="OrthoDB" id="5425442at2"/>
<name>C0QFU5_DESAH</name>
<dbReference type="eggNOG" id="ENOG50347C0">
    <property type="taxonomic scope" value="Bacteria"/>
</dbReference>
<dbReference type="HOGENOM" id="CLU_2355121_0_0_7"/>
<evidence type="ECO:0000313" key="2">
    <source>
        <dbReference type="Proteomes" id="UP000000442"/>
    </source>
</evidence>
<proteinExistence type="predicted"/>
<dbReference type="Proteomes" id="UP000000442">
    <property type="component" value="Chromosome"/>
</dbReference>
<evidence type="ECO:0000313" key="1">
    <source>
        <dbReference type="EMBL" id="ACN15513.1"/>
    </source>
</evidence>
<dbReference type="RefSeq" id="WP_015904278.1">
    <property type="nucleotide sequence ID" value="NC_012108.1"/>
</dbReference>